<dbReference type="AlphaFoldDB" id="A0A8J6T2L6"/>
<dbReference type="Gene3D" id="3.40.1260.10">
    <property type="entry name" value="DsrEFH-like"/>
    <property type="match status" value="1"/>
</dbReference>
<protein>
    <submittedName>
        <fullName evidence="1">DsrE family protein</fullName>
    </submittedName>
</protein>
<dbReference type="Proteomes" id="UP000650524">
    <property type="component" value="Unassembled WGS sequence"/>
</dbReference>
<dbReference type="EMBL" id="JACNJD010000175">
    <property type="protein sequence ID" value="MBC8176930.1"/>
    <property type="molecule type" value="Genomic_DNA"/>
</dbReference>
<dbReference type="InterPro" id="IPR027396">
    <property type="entry name" value="DsrEFH-like"/>
</dbReference>
<dbReference type="PANTHER" id="PTHR34874:SF1">
    <property type="entry name" value="PROTEIN YCHN"/>
    <property type="match status" value="1"/>
</dbReference>
<dbReference type="SUPFAM" id="SSF75169">
    <property type="entry name" value="DsrEFH-like"/>
    <property type="match status" value="1"/>
</dbReference>
<accession>A0A8J6T2L6</accession>
<dbReference type="Pfam" id="PF02635">
    <property type="entry name" value="DsrE"/>
    <property type="match status" value="1"/>
</dbReference>
<organism evidence="1 2">
    <name type="scientific">Candidatus Desulfacyla euxinica</name>
    <dbReference type="NCBI Taxonomy" id="2841693"/>
    <lineage>
        <taxon>Bacteria</taxon>
        <taxon>Deltaproteobacteria</taxon>
        <taxon>Candidatus Desulfacyla</taxon>
    </lineage>
</organism>
<dbReference type="InterPro" id="IPR003787">
    <property type="entry name" value="Sulphur_relay_DsrE/F-like"/>
</dbReference>
<reference evidence="1 2" key="1">
    <citation type="submission" date="2020-08" db="EMBL/GenBank/DDBJ databases">
        <title>Bridging the membrane lipid divide: bacteria of the FCB group superphylum have the potential to synthesize archaeal ether lipids.</title>
        <authorList>
            <person name="Villanueva L."/>
            <person name="Von Meijenfeldt F.A.B."/>
            <person name="Westbye A.B."/>
            <person name="Yadav S."/>
            <person name="Hopmans E.C."/>
            <person name="Dutilh B.E."/>
            <person name="Sinninghe Damste J.S."/>
        </authorList>
    </citation>
    <scope>NUCLEOTIDE SEQUENCE [LARGE SCALE GENOMIC DNA]</scope>
    <source>
        <strain evidence="1">NIOZ-UU27</strain>
    </source>
</reference>
<dbReference type="GO" id="GO:0005829">
    <property type="term" value="C:cytosol"/>
    <property type="evidence" value="ECO:0007669"/>
    <property type="project" value="TreeGrafter"/>
</dbReference>
<name>A0A8J6T2L6_9DELT</name>
<proteinExistence type="predicted"/>
<gene>
    <name evidence="1" type="ORF">H8E19_05950</name>
</gene>
<dbReference type="PANTHER" id="PTHR34874">
    <property type="entry name" value="PROTEIN YCHN"/>
    <property type="match status" value="1"/>
</dbReference>
<comment type="caution">
    <text evidence="1">The sequence shown here is derived from an EMBL/GenBank/DDBJ whole genome shotgun (WGS) entry which is preliminary data.</text>
</comment>
<evidence type="ECO:0000313" key="2">
    <source>
        <dbReference type="Proteomes" id="UP000650524"/>
    </source>
</evidence>
<sequence>MAKIGILLTEGPWQTENYEIFARLAEAALDKGHEVEGFWYLDAVYNAVKHQKFPEDVPLPVERMKKLIEKGAKIIACGICVNARGLEGGKEFIEGVPAGGLPDFADMISESDALVTL</sequence>
<evidence type="ECO:0000313" key="1">
    <source>
        <dbReference type="EMBL" id="MBC8176930.1"/>
    </source>
</evidence>